<gene>
    <name evidence="5" type="ORF">GSBLH_T00004043001</name>
</gene>
<evidence type="ECO:0000256" key="2">
    <source>
        <dbReference type="ARBA" id="ARBA00022832"/>
    </source>
</evidence>
<protein>
    <recommendedName>
        <fullName evidence="4">AMP-dependent synthetase/ligase domain-containing protein</fullName>
    </recommendedName>
</protein>
<dbReference type="SUPFAM" id="SSF56801">
    <property type="entry name" value="Acetyl-CoA synthetase-like"/>
    <property type="match status" value="1"/>
</dbReference>
<dbReference type="Pfam" id="PF00501">
    <property type="entry name" value="AMP-binding"/>
    <property type="match status" value="1"/>
</dbReference>
<dbReference type="InterPro" id="IPR020845">
    <property type="entry name" value="AMP-binding_CS"/>
</dbReference>
<evidence type="ECO:0000313" key="6">
    <source>
        <dbReference type="Proteomes" id="UP000008312"/>
    </source>
</evidence>
<name>D8M897_BLAHO</name>
<dbReference type="OMA" id="FNRPGPN"/>
<keyword evidence="6" id="KW-1185">Reference proteome</keyword>
<dbReference type="GO" id="GO:0016020">
    <property type="term" value="C:membrane"/>
    <property type="evidence" value="ECO:0007669"/>
    <property type="project" value="TreeGrafter"/>
</dbReference>
<sequence>MRNCRTSKIDGLVDIYRNPQDGFDPEPTTIPFEFRKNCREWNEWPAIVSKEDVTYSYMDYYNNSMKFAKSLLKLGLNKKDVCGIIGFNSPEYYFSLQGTWMADCVTAGIYTTNSPEACEYVLKHSEAKVCVCQSGKSAMKICQIRDNLPLLKAIVVYWPEDDMPSLEDKEGFAKLYTWDDFLKIGSDLPDSDVDARIDACQPGSCATLIYTSGTTGEPKGVMCSHDGCMCQAANIRYYLQLNDEDRFVSFLPMNHIAAQYADTMVPVRNRITMYMARPDALRGSLVQTLQKARPTFFVAVPRVFEKFMEAIRAKNAQASYVKQLLIAWFESIGYYACRTRQYGQTFTPPYFYWLAKRLAFDKVKETLGLDKTRLVIVSAAPVTEETLNFFASYDFPLYDLLGQSEGTAPICTNTFVDQQWKLGTVGRALRGVEVKTDPDSDEFCYRGRNCMMGYLKMERETNAAIDEDGWLHSGDQAKIDADGFVRVTGRLKELIVTAGGENVSPVPIENKVIELCPLISNCVVVGDQRKFLSALIALKTEVDPATGEPSSRIAASMVESLRSRGSKATTVQEAMQCPVVKQWIQDAVDGYNKVAISRAQEIRKWTMLEQDLSLGRGELTATLKMKRNVVHQHYEKEIQAMYDEWSVCGKQESKHKDYRLE</sequence>
<keyword evidence="2" id="KW-0276">Fatty acid metabolism</keyword>
<dbReference type="PANTHER" id="PTHR43272:SF32">
    <property type="entry name" value="AMP-DEPENDENT SYNTHETASE_LIGASE DOMAIN-CONTAINING PROTEIN"/>
    <property type="match status" value="1"/>
</dbReference>
<dbReference type="EMBL" id="FN668683">
    <property type="protein sequence ID" value="CBK24286.2"/>
    <property type="molecule type" value="Genomic_DNA"/>
</dbReference>
<dbReference type="Gene3D" id="3.40.50.12780">
    <property type="entry name" value="N-terminal domain of ligase-like"/>
    <property type="match status" value="1"/>
</dbReference>
<dbReference type="AlphaFoldDB" id="D8M897"/>
<dbReference type="OrthoDB" id="3633556at2759"/>
<organism evidence="5">
    <name type="scientific">Blastocystis hominis</name>
    <dbReference type="NCBI Taxonomy" id="12968"/>
    <lineage>
        <taxon>Eukaryota</taxon>
        <taxon>Sar</taxon>
        <taxon>Stramenopiles</taxon>
        <taxon>Bigyra</taxon>
        <taxon>Opalozoa</taxon>
        <taxon>Opalinata</taxon>
        <taxon>Blastocystidae</taxon>
        <taxon>Blastocystis</taxon>
    </lineage>
</organism>
<dbReference type="GO" id="GO:0005783">
    <property type="term" value="C:endoplasmic reticulum"/>
    <property type="evidence" value="ECO:0007669"/>
    <property type="project" value="TreeGrafter"/>
</dbReference>
<reference evidence="5" key="1">
    <citation type="submission" date="2010-02" db="EMBL/GenBank/DDBJ databases">
        <title>Sequencing and annotation of the Blastocystis hominis genome.</title>
        <authorList>
            <person name="Wincker P."/>
        </authorList>
    </citation>
    <scope>NUCLEOTIDE SEQUENCE</scope>
    <source>
        <strain evidence="5">Singapore isolate B</strain>
    </source>
</reference>
<evidence type="ECO:0000313" key="5">
    <source>
        <dbReference type="EMBL" id="CBK24286.2"/>
    </source>
</evidence>
<keyword evidence="3" id="KW-0443">Lipid metabolism</keyword>
<dbReference type="PROSITE" id="PS00455">
    <property type="entry name" value="AMP_BINDING"/>
    <property type="match status" value="1"/>
</dbReference>
<proteinExistence type="predicted"/>
<feature type="domain" description="AMP-dependent synthetase/ligase" evidence="4">
    <location>
        <begin position="34"/>
        <end position="455"/>
    </location>
</feature>
<evidence type="ECO:0000256" key="3">
    <source>
        <dbReference type="ARBA" id="ARBA00023098"/>
    </source>
</evidence>
<evidence type="ECO:0000259" key="4">
    <source>
        <dbReference type="Pfam" id="PF00501"/>
    </source>
</evidence>
<keyword evidence="1" id="KW-0436">Ligase</keyword>
<dbReference type="GeneID" id="24921089"/>
<dbReference type="RefSeq" id="XP_012898334.1">
    <property type="nucleotide sequence ID" value="XM_013042880.1"/>
</dbReference>
<dbReference type="InterPro" id="IPR000873">
    <property type="entry name" value="AMP-dep_synth/lig_dom"/>
</dbReference>
<dbReference type="InterPro" id="IPR042099">
    <property type="entry name" value="ANL_N_sf"/>
</dbReference>
<dbReference type="InParanoid" id="D8M897"/>
<dbReference type="Proteomes" id="UP000008312">
    <property type="component" value="Unassembled WGS sequence"/>
</dbReference>
<dbReference type="PANTHER" id="PTHR43272">
    <property type="entry name" value="LONG-CHAIN-FATTY-ACID--COA LIGASE"/>
    <property type="match status" value="1"/>
</dbReference>
<dbReference type="GO" id="GO:0004467">
    <property type="term" value="F:long-chain fatty acid-CoA ligase activity"/>
    <property type="evidence" value="ECO:0007669"/>
    <property type="project" value="TreeGrafter"/>
</dbReference>
<evidence type="ECO:0000256" key="1">
    <source>
        <dbReference type="ARBA" id="ARBA00022598"/>
    </source>
</evidence>
<accession>D8M897</accession>
<dbReference type="Pfam" id="PF23562">
    <property type="entry name" value="AMP-binding_C_3"/>
    <property type="match status" value="1"/>
</dbReference>